<dbReference type="SUPFAM" id="SSF49265">
    <property type="entry name" value="Fibronectin type III"/>
    <property type="match status" value="1"/>
</dbReference>
<proteinExistence type="predicted"/>
<dbReference type="InterPro" id="IPR003961">
    <property type="entry name" value="FN3_dom"/>
</dbReference>
<dbReference type="PROSITE" id="PS50853">
    <property type="entry name" value="FN3"/>
    <property type="match status" value="2"/>
</dbReference>
<feature type="compositionally biased region" description="Polar residues" evidence="1">
    <location>
        <begin position="87"/>
        <end position="97"/>
    </location>
</feature>
<protein>
    <recommendedName>
        <fullName evidence="2">Fibronectin type-III domain-containing protein</fullName>
    </recommendedName>
</protein>
<dbReference type="EMBL" id="BKAU01000005">
    <property type="protein sequence ID" value="GEP97534.1"/>
    <property type="molecule type" value="Genomic_DNA"/>
</dbReference>
<evidence type="ECO:0000259" key="2">
    <source>
        <dbReference type="PROSITE" id="PS50853"/>
    </source>
</evidence>
<dbReference type="InterPro" id="IPR036116">
    <property type="entry name" value="FN3_sf"/>
</dbReference>
<gene>
    <name evidence="3" type="ORF">CCY01nite_37940</name>
</gene>
<dbReference type="CDD" id="cd00063">
    <property type="entry name" value="FN3"/>
    <property type="match status" value="1"/>
</dbReference>
<organism evidence="3 4">
    <name type="scientific">Chitinophaga cymbidii</name>
    <dbReference type="NCBI Taxonomy" id="1096750"/>
    <lineage>
        <taxon>Bacteria</taxon>
        <taxon>Pseudomonadati</taxon>
        <taxon>Bacteroidota</taxon>
        <taxon>Chitinophagia</taxon>
        <taxon>Chitinophagales</taxon>
        <taxon>Chitinophagaceae</taxon>
        <taxon>Chitinophaga</taxon>
    </lineage>
</organism>
<feature type="domain" description="Fibronectin type-III" evidence="2">
    <location>
        <begin position="1152"/>
        <end position="1238"/>
    </location>
</feature>
<feature type="compositionally biased region" description="Polar residues" evidence="1">
    <location>
        <begin position="1223"/>
        <end position="1245"/>
    </location>
</feature>
<reference evidence="3 4" key="1">
    <citation type="submission" date="2019-07" db="EMBL/GenBank/DDBJ databases">
        <title>Whole genome shotgun sequence of Chitinophaga cymbidii NBRC 109752.</title>
        <authorList>
            <person name="Hosoyama A."/>
            <person name="Uohara A."/>
            <person name="Ohji S."/>
            <person name="Ichikawa N."/>
        </authorList>
    </citation>
    <scope>NUCLEOTIDE SEQUENCE [LARGE SCALE GENOMIC DNA]</scope>
    <source>
        <strain evidence="3 4">NBRC 109752</strain>
    </source>
</reference>
<sequence>MLAQAQQKVRTIRLKDALQHPGMSWPVSLLQYQLEDMRNTPLTVTDEAGKPVPFQVMEDRLYVLSDLPSGGERVFYVKAGSGKRQRTNVADKQQPGGQSSGGIHGKQQPGGADGQQPTGVHIRQNKNSVLLSNGALQVELPAPGVTKPAPPVLRYGKDEQWLGRGEWFSGEVTAMHVRQLAAGPVFAEYSIDYDFKNGQHYKAVIRLTAGMEFMELEETMRGVTAKDAIAWRMVWDGIHPRYRYTATRGSNAKTYDAIQWEPMEGLKDLPETPRHPLIPSDQENGADGELPFHLAAYDNWMSWWRLPTAAFWNENEPVTIGIFIKDTERWNDGAYPLWGSKNNLSIRYYWQNNILDYRFPLVSGTRSTALAAYDHRKDVEAVNSARKPVAYIETLRRWHGWVPLNKVKDWVLDYPSGKENKHHYFTPELAGHLTIGNIEQSLRSMLTSISTGSERNGGPTPVGSRVFYNSIAPSFDVNRSKMSPEQYRKLRAWFLFMSYVMMDESLMPMRTMLSGHPNFLADVKGIPGLSAYLFPDHPQAKQMAEHFEKAMRLNYHYHIRPDVPAWNAKGGRWTENLATYTWAALRPTLHTNFLLHHSYDGRNRLLQPGVSKLGGWLLNTLTSPLDAENGRRTYPPQGAHAQTVLHGLPDLLRLFAQEMYYYDPLLAEHIFYLTSSGDKGFEAKEKKPVWRDVLRGEWADNKGTPPDLRSEKYTGYGFVLRSNFGKKDEMYVHLQQIDDGPNYRWGRAAGGGNGVIYYTAAGKRYSFNGPEDVGDGPFGDVERCTNFGVKKAAGYRGIGPYRAVGRNELTAPLYDFGFAQSAKVYANKEAIPDYRSRSVLQSGANYIVVLDDVEHEQTEGRFSWFVEKDAEFPFIHQVSPGVAPVDANITPSQSGYHKDPAVLPVKGRYYDGKGDFLTVVTHLPGIKVRKTAEGCEVTLPDGSVERIVVSNGSLRILKPSAGALFGGKKISGAGIDIQLEKEAGISFEQTPAGYRGTFQSDKPQCVTFSQKEIKGLVFYIDGMPHRGTAICFPAGKHDWQWTNAGVIPQRPEITGTITRSRGCDVSWNNIPGATSYQLQLSHDNGGSWTTVKDNIRTATTTLTNLNDNTKIHLRVIAKGAGGSSEPSAAYPVYVNARTPHAPEGLVLQQTTAPGGLTPVVPKAPAAVTLTWGKVLGAKTYKLYRRKKGTTTWQLIYTGANRSFTDAAIKPAIIREYAVTAVNGNGESSKSTTVDTDPQSFLNQEPHTGEGFRRDTENHENGFPEFNPIIEDKMPILRYPGHPGKKENKQ</sequence>
<feature type="region of interest" description="Disordered" evidence="1">
    <location>
        <begin position="1223"/>
        <end position="1289"/>
    </location>
</feature>
<comment type="caution">
    <text evidence="3">The sequence shown here is derived from an EMBL/GenBank/DDBJ whole genome shotgun (WGS) entry which is preliminary data.</text>
</comment>
<dbReference type="SMART" id="SM00060">
    <property type="entry name" value="FN3"/>
    <property type="match status" value="2"/>
</dbReference>
<dbReference type="InterPro" id="IPR013783">
    <property type="entry name" value="Ig-like_fold"/>
</dbReference>
<dbReference type="Gene3D" id="2.60.40.10">
    <property type="entry name" value="Immunoglobulins"/>
    <property type="match status" value="2"/>
</dbReference>
<keyword evidence="4" id="KW-1185">Reference proteome</keyword>
<evidence type="ECO:0000256" key="1">
    <source>
        <dbReference type="SAM" id="MobiDB-lite"/>
    </source>
</evidence>
<feature type="compositionally biased region" description="Basic and acidic residues" evidence="1">
    <location>
        <begin position="1246"/>
        <end position="1261"/>
    </location>
</feature>
<feature type="domain" description="Fibronectin type-III" evidence="2">
    <location>
        <begin position="1047"/>
        <end position="1141"/>
    </location>
</feature>
<accession>A0A512RPC4</accession>
<evidence type="ECO:0000313" key="3">
    <source>
        <dbReference type="EMBL" id="GEP97534.1"/>
    </source>
</evidence>
<feature type="region of interest" description="Disordered" evidence="1">
    <location>
        <begin position="79"/>
        <end position="120"/>
    </location>
</feature>
<dbReference type="Proteomes" id="UP000321436">
    <property type="component" value="Unassembled WGS sequence"/>
</dbReference>
<evidence type="ECO:0000313" key="4">
    <source>
        <dbReference type="Proteomes" id="UP000321436"/>
    </source>
</evidence>
<name>A0A512RPC4_9BACT</name>